<evidence type="ECO:0000256" key="3">
    <source>
        <dbReference type="ARBA" id="ARBA00012054"/>
    </source>
</evidence>
<accession>A0A5C5TUP5</accession>
<dbReference type="GO" id="GO:0046316">
    <property type="term" value="F:gluconokinase activity"/>
    <property type="evidence" value="ECO:0007669"/>
    <property type="project" value="UniProtKB-EC"/>
</dbReference>
<evidence type="ECO:0000256" key="10">
    <source>
        <dbReference type="RuleBase" id="RU363066"/>
    </source>
</evidence>
<proteinExistence type="inferred from homology"/>
<gene>
    <name evidence="11" type="ORF">FRX94_12580</name>
</gene>
<dbReference type="CDD" id="cd02021">
    <property type="entry name" value="GntK"/>
    <property type="match status" value="1"/>
</dbReference>
<dbReference type="InterPro" id="IPR031322">
    <property type="entry name" value="Shikimate/glucono_kinase"/>
</dbReference>
<keyword evidence="4 10" id="KW-0808">Transferase</keyword>
<keyword evidence="6 10" id="KW-0418">Kinase</keyword>
<comment type="catalytic activity">
    <reaction evidence="9 10">
        <text>D-gluconate + ATP = 6-phospho-D-gluconate + ADP + H(+)</text>
        <dbReference type="Rhea" id="RHEA:19433"/>
        <dbReference type="ChEBI" id="CHEBI:15378"/>
        <dbReference type="ChEBI" id="CHEBI:18391"/>
        <dbReference type="ChEBI" id="CHEBI:30616"/>
        <dbReference type="ChEBI" id="CHEBI:58759"/>
        <dbReference type="ChEBI" id="CHEBI:456216"/>
        <dbReference type="EC" id="2.7.1.12"/>
    </reaction>
</comment>
<dbReference type="EMBL" id="VOHM01000043">
    <property type="protein sequence ID" value="TWT17307.1"/>
    <property type="molecule type" value="Genomic_DNA"/>
</dbReference>
<keyword evidence="7 10" id="KW-0067">ATP-binding</keyword>
<evidence type="ECO:0000256" key="7">
    <source>
        <dbReference type="ARBA" id="ARBA00022840"/>
    </source>
</evidence>
<dbReference type="AlphaFoldDB" id="A0A5C5TUP5"/>
<keyword evidence="12" id="KW-1185">Reference proteome</keyword>
<dbReference type="InterPro" id="IPR006001">
    <property type="entry name" value="Therm_gnt_kin"/>
</dbReference>
<keyword evidence="5 10" id="KW-0547">Nucleotide-binding</keyword>
<evidence type="ECO:0000256" key="5">
    <source>
        <dbReference type="ARBA" id="ARBA00022741"/>
    </source>
</evidence>
<keyword evidence="8" id="KW-0311">Gluconate utilization</keyword>
<reference evidence="11 12" key="1">
    <citation type="submission" date="2019-08" db="EMBL/GenBank/DDBJ databases">
        <authorList>
            <person name="Lei W."/>
        </authorList>
    </citation>
    <scope>NUCLEOTIDE SEQUENCE [LARGE SCALE GENOMIC DNA]</scope>
    <source>
        <strain evidence="11 12">CCUG 58627</strain>
    </source>
</reference>
<dbReference type="Pfam" id="PF01202">
    <property type="entry name" value="SKI"/>
    <property type="match status" value="1"/>
</dbReference>
<dbReference type="GO" id="GO:0019521">
    <property type="term" value="P:D-gluconate metabolic process"/>
    <property type="evidence" value="ECO:0007669"/>
    <property type="project" value="UniProtKB-KW"/>
</dbReference>
<dbReference type="FunFam" id="3.40.50.300:FF:000522">
    <property type="entry name" value="Gluconokinase"/>
    <property type="match status" value="1"/>
</dbReference>
<evidence type="ECO:0000256" key="8">
    <source>
        <dbReference type="ARBA" id="ARBA00023064"/>
    </source>
</evidence>
<evidence type="ECO:0000313" key="11">
    <source>
        <dbReference type="EMBL" id="TWT17307.1"/>
    </source>
</evidence>
<dbReference type="GO" id="GO:0005737">
    <property type="term" value="C:cytoplasm"/>
    <property type="evidence" value="ECO:0007669"/>
    <property type="project" value="TreeGrafter"/>
</dbReference>
<comment type="caution">
    <text evidence="11">The sequence shown here is derived from an EMBL/GenBank/DDBJ whole genome shotgun (WGS) entry which is preliminary data.</text>
</comment>
<dbReference type="NCBIfam" id="TIGR01313">
    <property type="entry name" value="therm_gnt_kin"/>
    <property type="match status" value="1"/>
</dbReference>
<evidence type="ECO:0000313" key="12">
    <source>
        <dbReference type="Proteomes" id="UP000320791"/>
    </source>
</evidence>
<evidence type="ECO:0000256" key="6">
    <source>
        <dbReference type="ARBA" id="ARBA00022777"/>
    </source>
</evidence>
<dbReference type="Gene3D" id="3.40.50.300">
    <property type="entry name" value="P-loop containing nucleotide triphosphate hydrolases"/>
    <property type="match status" value="1"/>
</dbReference>
<dbReference type="PANTHER" id="PTHR43442:SF3">
    <property type="entry name" value="GLUCONOKINASE-RELATED"/>
    <property type="match status" value="1"/>
</dbReference>
<dbReference type="OrthoDB" id="9795716at2"/>
<name>A0A5C5TUP5_9CORY</name>
<comment type="pathway">
    <text evidence="1">Carbohydrate acid metabolism.</text>
</comment>
<protein>
    <recommendedName>
        <fullName evidence="3 10">Gluconokinase</fullName>
        <ecNumber evidence="3 10">2.7.1.12</ecNumber>
    </recommendedName>
</protein>
<organism evidence="11 12">
    <name type="scientific">Corynebacterium canis</name>
    <dbReference type="NCBI Taxonomy" id="679663"/>
    <lineage>
        <taxon>Bacteria</taxon>
        <taxon>Bacillati</taxon>
        <taxon>Actinomycetota</taxon>
        <taxon>Actinomycetes</taxon>
        <taxon>Mycobacteriales</taxon>
        <taxon>Corynebacteriaceae</taxon>
        <taxon>Corynebacterium</taxon>
    </lineage>
</organism>
<sequence>MGVSGCGKTSIGKLLAPMLGLPYRDGDDMHPQANIEKMAAGIPLTDEDRWPWLRDIGTWLAEQPNGAVVGCSALRRSYRDLIRSLCPGVAFIHLHGDFDLLLSRINARKGHFMPASLLQSQFDTLEPLSADEYGVVLDVVDSPEALAHQAHRWLNQ</sequence>
<dbReference type="Proteomes" id="UP000320791">
    <property type="component" value="Unassembled WGS sequence"/>
</dbReference>
<dbReference type="GO" id="GO:0005524">
    <property type="term" value="F:ATP binding"/>
    <property type="evidence" value="ECO:0007669"/>
    <property type="project" value="UniProtKB-KW"/>
</dbReference>
<dbReference type="SUPFAM" id="SSF52540">
    <property type="entry name" value="P-loop containing nucleoside triphosphate hydrolases"/>
    <property type="match status" value="1"/>
</dbReference>
<evidence type="ECO:0000256" key="9">
    <source>
        <dbReference type="ARBA" id="ARBA00048090"/>
    </source>
</evidence>
<dbReference type="EC" id="2.7.1.12" evidence="3 10"/>
<evidence type="ECO:0000256" key="1">
    <source>
        <dbReference type="ARBA" id="ARBA00004761"/>
    </source>
</evidence>
<dbReference type="InterPro" id="IPR027417">
    <property type="entry name" value="P-loop_NTPase"/>
</dbReference>
<dbReference type="PANTHER" id="PTHR43442">
    <property type="entry name" value="GLUCONOKINASE-RELATED"/>
    <property type="match status" value="1"/>
</dbReference>
<evidence type="ECO:0000256" key="4">
    <source>
        <dbReference type="ARBA" id="ARBA00022679"/>
    </source>
</evidence>
<comment type="similarity">
    <text evidence="2 10">Belongs to the gluconokinase GntK/GntV family.</text>
</comment>
<evidence type="ECO:0000256" key="2">
    <source>
        <dbReference type="ARBA" id="ARBA00008420"/>
    </source>
</evidence>